<feature type="transmembrane region" description="Helical" evidence="1">
    <location>
        <begin position="25"/>
        <end position="42"/>
    </location>
</feature>
<dbReference type="GO" id="GO:0020037">
    <property type="term" value="F:heme binding"/>
    <property type="evidence" value="ECO:0007669"/>
    <property type="project" value="InterPro"/>
</dbReference>
<dbReference type="GO" id="GO:0016705">
    <property type="term" value="F:oxidoreductase activity, acting on paired donors, with incorporation or reduction of molecular oxygen"/>
    <property type="evidence" value="ECO:0007669"/>
    <property type="project" value="InterPro"/>
</dbReference>
<proteinExistence type="predicted"/>
<dbReference type="Ensembl" id="ENSSTUT00000004651.1">
    <property type="protein sequence ID" value="ENSSTUP00000004393.1"/>
    <property type="gene ID" value="ENSSTUG00000002187.1"/>
</dbReference>
<accession>A0A673W614</accession>
<dbReference type="AlphaFoldDB" id="A0A673W614"/>
<keyword evidence="1" id="KW-0472">Membrane</keyword>
<name>A0A673W614_SALTR</name>
<dbReference type="InterPro" id="IPR036396">
    <property type="entry name" value="Cyt_P450_sf"/>
</dbReference>
<reference evidence="2" key="1">
    <citation type="submission" date="2025-08" db="UniProtKB">
        <authorList>
            <consortium name="Ensembl"/>
        </authorList>
    </citation>
    <scope>IDENTIFICATION</scope>
</reference>
<dbReference type="GO" id="GO:0005506">
    <property type="term" value="F:iron ion binding"/>
    <property type="evidence" value="ECO:0007669"/>
    <property type="project" value="InterPro"/>
</dbReference>
<evidence type="ECO:0000313" key="2">
    <source>
        <dbReference type="Ensembl" id="ENSSTUP00000004393.1"/>
    </source>
</evidence>
<dbReference type="Proteomes" id="UP000472277">
    <property type="component" value="Chromosome 21"/>
</dbReference>
<dbReference type="SUPFAM" id="SSF48264">
    <property type="entry name" value="Cytochrome P450"/>
    <property type="match status" value="1"/>
</dbReference>
<keyword evidence="1" id="KW-1133">Transmembrane helix</keyword>
<evidence type="ECO:0000313" key="3">
    <source>
        <dbReference type="Proteomes" id="UP000472277"/>
    </source>
</evidence>
<dbReference type="Gene3D" id="1.10.630.10">
    <property type="entry name" value="Cytochrome P450"/>
    <property type="match status" value="1"/>
</dbReference>
<evidence type="ECO:0000256" key="1">
    <source>
        <dbReference type="SAM" id="Phobius"/>
    </source>
</evidence>
<dbReference type="InParanoid" id="A0A673W614"/>
<dbReference type="GO" id="GO:0004497">
    <property type="term" value="F:monooxygenase activity"/>
    <property type="evidence" value="ECO:0007669"/>
    <property type="project" value="InterPro"/>
</dbReference>
<organism evidence="2 3">
    <name type="scientific">Salmo trutta</name>
    <name type="common">Brown trout</name>
    <dbReference type="NCBI Taxonomy" id="8032"/>
    <lineage>
        <taxon>Eukaryota</taxon>
        <taxon>Metazoa</taxon>
        <taxon>Chordata</taxon>
        <taxon>Craniata</taxon>
        <taxon>Vertebrata</taxon>
        <taxon>Euteleostomi</taxon>
        <taxon>Actinopterygii</taxon>
        <taxon>Neopterygii</taxon>
        <taxon>Teleostei</taxon>
        <taxon>Protacanthopterygii</taxon>
        <taxon>Salmoniformes</taxon>
        <taxon>Salmonidae</taxon>
        <taxon>Salmoninae</taxon>
        <taxon>Salmo</taxon>
    </lineage>
</organism>
<reference evidence="2" key="2">
    <citation type="submission" date="2025-09" db="UniProtKB">
        <authorList>
            <consortium name="Ensembl"/>
        </authorList>
    </citation>
    <scope>IDENTIFICATION</scope>
</reference>
<sequence length="88" mass="10209">MKITLLTAMATLTMLLQSVMEGLDIKGILVFLCIFFLVTDYLKNRKPANFPPGPRAMPLVGNLFDMDAKLPHMYLHKVRRLFNWVEIW</sequence>
<dbReference type="GeneTree" id="ENSGT00990000206029"/>
<keyword evidence="3" id="KW-1185">Reference proteome</keyword>
<dbReference type="OMA" id="FFLVTDY"/>
<keyword evidence="1" id="KW-0812">Transmembrane</keyword>
<protein>
    <submittedName>
        <fullName evidence="2">Uncharacterized protein</fullName>
    </submittedName>
</protein>